<evidence type="ECO:0000256" key="5">
    <source>
        <dbReference type="SAM" id="MobiDB-lite"/>
    </source>
</evidence>
<dbReference type="GO" id="GO:0005634">
    <property type="term" value="C:nucleus"/>
    <property type="evidence" value="ECO:0007669"/>
    <property type="project" value="UniProtKB-SubCell"/>
</dbReference>
<dbReference type="Pfam" id="PF13943">
    <property type="entry name" value="WPP"/>
    <property type="match status" value="1"/>
</dbReference>
<reference evidence="7 8" key="1">
    <citation type="journal article" date="2017" name="Mol. Plant">
        <title>The Genome of Medicinal Plant Macleaya cordata Provides New Insights into Benzylisoquinoline Alkaloids Metabolism.</title>
        <authorList>
            <person name="Liu X."/>
            <person name="Liu Y."/>
            <person name="Huang P."/>
            <person name="Ma Y."/>
            <person name="Qing Z."/>
            <person name="Tang Q."/>
            <person name="Cao H."/>
            <person name="Cheng P."/>
            <person name="Zheng Y."/>
            <person name="Yuan Z."/>
            <person name="Zhou Y."/>
            <person name="Liu J."/>
            <person name="Tang Z."/>
            <person name="Zhuo Y."/>
            <person name="Zhang Y."/>
            <person name="Yu L."/>
            <person name="Huang J."/>
            <person name="Yang P."/>
            <person name="Peng Q."/>
            <person name="Zhang J."/>
            <person name="Jiang W."/>
            <person name="Zhang Z."/>
            <person name="Lin K."/>
            <person name="Ro D.K."/>
            <person name="Chen X."/>
            <person name="Xiong X."/>
            <person name="Shang Y."/>
            <person name="Huang S."/>
            <person name="Zeng J."/>
        </authorList>
    </citation>
    <scope>NUCLEOTIDE SEQUENCE [LARGE SCALE GENOMIC DNA]</scope>
    <source>
        <strain evidence="8">cv. BLH2017</strain>
        <tissue evidence="7">Root</tissue>
    </source>
</reference>
<dbReference type="EMBL" id="MVGT01003998">
    <property type="protein sequence ID" value="OVA02036.1"/>
    <property type="molecule type" value="Genomic_DNA"/>
</dbReference>
<keyword evidence="3" id="KW-0963">Cytoplasm</keyword>
<feature type="region of interest" description="Disordered" evidence="5">
    <location>
        <begin position="1"/>
        <end position="43"/>
    </location>
</feature>
<organism evidence="7 8">
    <name type="scientific">Macleaya cordata</name>
    <name type="common">Five-seeded plume-poppy</name>
    <name type="synonym">Bocconia cordata</name>
    <dbReference type="NCBI Taxonomy" id="56857"/>
    <lineage>
        <taxon>Eukaryota</taxon>
        <taxon>Viridiplantae</taxon>
        <taxon>Streptophyta</taxon>
        <taxon>Embryophyta</taxon>
        <taxon>Tracheophyta</taxon>
        <taxon>Spermatophyta</taxon>
        <taxon>Magnoliopsida</taxon>
        <taxon>Ranunculales</taxon>
        <taxon>Papaveraceae</taxon>
        <taxon>Papaveroideae</taxon>
        <taxon>Macleaya</taxon>
    </lineage>
</organism>
<dbReference type="GO" id="GO:0048527">
    <property type="term" value="P:lateral root development"/>
    <property type="evidence" value="ECO:0007669"/>
    <property type="project" value="InterPro"/>
</dbReference>
<protein>
    <submittedName>
        <fullName evidence="7">WPP domain</fullName>
    </submittedName>
</protein>
<dbReference type="FunCoup" id="A0A200PV19">
    <property type="interactions" value="2056"/>
</dbReference>
<evidence type="ECO:0000256" key="1">
    <source>
        <dbReference type="ARBA" id="ARBA00004123"/>
    </source>
</evidence>
<evidence type="ECO:0000256" key="3">
    <source>
        <dbReference type="ARBA" id="ARBA00022490"/>
    </source>
</evidence>
<dbReference type="OrthoDB" id="1927559at2759"/>
<sequence length="172" mass="18672">MSDKEEQNGVVVVEEEQEQESKKTMADSEEKPQKSQQDDEINKKFQKMGISFSIWPPTQRTRDAVINRLIETLSTPSVLSKRYGSMNADEASSTARVIEEEAFSAATSASGDNGSSTTAEDDGIEILQIYSKEISKRMLEAVKAKAATASENENPVSAAPAATSEETSSVES</sequence>
<dbReference type="InterPro" id="IPR044692">
    <property type="entry name" value="WPP1/2/3"/>
</dbReference>
<accession>A0A200PV19</accession>
<evidence type="ECO:0000313" key="7">
    <source>
        <dbReference type="EMBL" id="OVA02036.1"/>
    </source>
</evidence>
<dbReference type="InterPro" id="IPR038214">
    <property type="entry name" value="WPP_sf"/>
</dbReference>
<dbReference type="InterPro" id="IPR025265">
    <property type="entry name" value="WPP_dom"/>
</dbReference>
<dbReference type="PANTHER" id="PTHR34362">
    <property type="entry name" value="WPP DOMAIN-CONTAINING PROTEIN 1-RELATED"/>
    <property type="match status" value="1"/>
</dbReference>
<dbReference type="Gene3D" id="1.10.246.200">
    <property type="entry name" value="WPP domain"/>
    <property type="match status" value="1"/>
</dbReference>
<evidence type="ECO:0000313" key="8">
    <source>
        <dbReference type="Proteomes" id="UP000195402"/>
    </source>
</evidence>
<evidence type="ECO:0000259" key="6">
    <source>
        <dbReference type="Pfam" id="PF13943"/>
    </source>
</evidence>
<evidence type="ECO:0000256" key="2">
    <source>
        <dbReference type="ARBA" id="ARBA00004496"/>
    </source>
</evidence>
<comment type="subcellular location">
    <subcellularLocation>
        <location evidence="2">Cytoplasm</location>
    </subcellularLocation>
    <subcellularLocation>
        <location evidence="1">Nucleus</location>
    </subcellularLocation>
</comment>
<dbReference type="OMA" id="HQESEMV"/>
<keyword evidence="4" id="KW-0539">Nucleus</keyword>
<proteinExistence type="predicted"/>
<dbReference type="AlphaFoldDB" id="A0A200PV19"/>
<feature type="compositionally biased region" description="Basic and acidic residues" evidence="5">
    <location>
        <begin position="19"/>
        <end position="43"/>
    </location>
</feature>
<name>A0A200PV19_MACCD</name>
<evidence type="ECO:0000256" key="4">
    <source>
        <dbReference type="ARBA" id="ARBA00023242"/>
    </source>
</evidence>
<dbReference type="GO" id="GO:0000278">
    <property type="term" value="P:mitotic cell cycle"/>
    <property type="evidence" value="ECO:0007669"/>
    <property type="project" value="InterPro"/>
</dbReference>
<feature type="compositionally biased region" description="Low complexity" evidence="5">
    <location>
        <begin position="155"/>
        <end position="172"/>
    </location>
</feature>
<dbReference type="PANTHER" id="PTHR34362:SF1">
    <property type="entry name" value="WPP DOMAIN-CONTAINING PROTEIN 1-RELATED"/>
    <property type="match status" value="1"/>
</dbReference>
<gene>
    <name evidence="7" type="ORF">BVC80_8963g3</name>
</gene>
<comment type="caution">
    <text evidence="7">The sequence shown here is derived from an EMBL/GenBank/DDBJ whole genome shotgun (WGS) entry which is preliminary data.</text>
</comment>
<dbReference type="STRING" id="56857.A0A200PV19"/>
<dbReference type="Proteomes" id="UP000195402">
    <property type="component" value="Unassembled WGS sequence"/>
</dbReference>
<feature type="region of interest" description="Disordered" evidence="5">
    <location>
        <begin position="145"/>
        <end position="172"/>
    </location>
</feature>
<dbReference type="GO" id="GO:0005737">
    <property type="term" value="C:cytoplasm"/>
    <property type="evidence" value="ECO:0007669"/>
    <property type="project" value="UniProtKB-SubCell"/>
</dbReference>
<feature type="domain" description="WPP" evidence="6">
    <location>
        <begin position="51"/>
        <end position="151"/>
    </location>
</feature>
<dbReference type="InParanoid" id="A0A200PV19"/>
<keyword evidence="8" id="KW-1185">Reference proteome</keyword>